<comment type="caution">
    <text evidence="2">The sequence shown here is derived from an EMBL/GenBank/DDBJ whole genome shotgun (WGS) entry which is preliminary data.</text>
</comment>
<name>A0A4R5F8W4_9FLAO</name>
<dbReference type="OrthoDB" id="1367059at2"/>
<accession>A0A4R5F8W4</accession>
<gene>
    <name evidence="2" type="ORF">E0I26_08005</name>
</gene>
<organism evidence="2 3">
    <name type="scientific">Flavobacterium rhamnosiphilum</name>
    <dbReference type="NCBI Taxonomy" id="2541724"/>
    <lineage>
        <taxon>Bacteria</taxon>
        <taxon>Pseudomonadati</taxon>
        <taxon>Bacteroidota</taxon>
        <taxon>Flavobacteriia</taxon>
        <taxon>Flavobacteriales</taxon>
        <taxon>Flavobacteriaceae</taxon>
        <taxon>Flavobacterium</taxon>
    </lineage>
</organism>
<evidence type="ECO:0000313" key="2">
    <source>
        <dbReference type="EMBL" id="TDE44309.1"/>
    </source>
</evidence>
<dbReference type="Proteomes" id="UP000294814">
    <property type="component" value="Unassembled WGS sequence"/>
</dbReference>
<reference evidence="2 3" key="1">
    <citation type="submission" date="2019-03" db="EMBL/GenBank/DDBJ databases">
        <title>Novel species of Flavobacterium.</title>
        <authorList>
            <person name="Liu Q."/>
            <person name="Xin Y.-H."/>
        </authorList>
    </citation>
    <scope>NUCLEOTIDE SEQUENCE [LARGE SCALE GENOMIC DNA]</scope>
    <source>
        <strain evidence="2 3">LB3P52</strain>
    </source>
</reference>
<keyword evidence="1" id="KW-0472">Membrane</keyword>
<feature type="transmembrane region" description="Helical" evidence="1">
    <location>
        <begin position="94"/>
        <end position="117"/>
    </location>
</feature>
<keyword evidence="1" id="KW-1133">Transmembrane helix</keyword>
<dbReference type="EMBL" id="SMLG01000005">
    <property type="protein sequence ID" value="TDE44309.1"/>
    <property type="molecule type" value="Genomic_DNA"/>
</dbReference>
<dbReference type="AlphaFoldDB" id="A0A4R5F8W4"/>
<proteinExistence type="predicted"/>
<evidence type="ECO:0000256" key="1">
    <source>
        <dbReference type="SAM" id="Phobius"/>
    </source>
</evidence>
<keyword evidence="3" id="KW-1185">Reference proteome</keyword>
<dbReference type="InterPro" id="IPR010862">
    <property type="entry name" value="DUF1493"/>
</dbReference>
<dbReference type="Pfam" id="PF07377">
    <property type="entry name" value="DUF1493"/>
    <property type="match status" value="1"/>
</dbReference>
<sequence length="167" mass="19757">MISDVKQHNMKTIIKIRFKDLKQNYLEVQQFLEEKSGEKKICNKSKVANDLSLWGDDNYDMLEDFITKYNLDFSGFNYGEHFESEGEMFGPLNFLFGFVFTILYILKYVLFLTVALFSKKHSKEINDFKFHIEENKIEKKDLTMGDLIASKVQGKFNLRENVKFVFN</sequence>
<evidence type="ECO:0000313" key="3">
    <source>
        <dbReference type="Proteomes" id="UP000294814"/>
    </source>
</evidence>
<protein>
    <submittedName>
        <fullName evidence="2">DUF1493 family protein</fullName>
    </submittedName>
</protein>
<keyword evidence="1" id="KW-0812">Transmembrane</keyword>